<dbReference type="InterPro" id="IPR012327">
    <property type="entry name" value="MeTrfase_D12"/>
</dbReference>
<evidence type="ECO:0000256" key="2">
    <source>
        <dbReference type="ARBA" id="ARBA00022679"/>
    </source>
</evidence>
<evidence type="ECO:0000256" key="1">
    <source>
        <dbReference type="ARBA" id="ARBA00022603"/>
    </source>
</evidence>
<name>A0A2W5SUV7_9BACT</name>
<comment type="caution">
    <text evidence="4">The sequence shown here is derived from an EMBL/GenBank/DDBJ whole genome shotgun (WGS) entry which is preliminary data.</text>
</comment>
<evidence type="ECO:0000313" key="5">
    <source>
        <dbReference type="Proteomes" id="UP000249061"/>
    </source>
</evidence>
<sequence length="469" mass="51887">MGPTRLSTAASTNLALPLGAVLAPEESYSFRPIHYLGSKLRITGPIIDAINELARPNGSACDLFAGSGTVSLALSAHRPVTAVDIQEYSRVVCSAMLAPVRGPKSPSAMSLVAAARESEFFKKLSRAVAPLVDYEKECIAEADAGNPEPLCDFVEYASLLAFDSSSAEAKGRRLATALRSATKQLAKEGLSADQRAILTRYYGGVYFSVAQAAELDALLDVAHGLPLRQRDYFLAMVLSTASEIVNTVGKQFAQPIRPRDAQGQPKRHLTRQIIRDRAREPRDAFLHWAERYDAVPRASHRHQTIRADYRDFLKAPSSTPSVVYADPPYTRDHYSRFYHVLETMCLRDNPTVSTMRLGQRDVMSRGFYRVDRHQSPFCIKSQAPAAFTALFEGVKRLNAPLVVSYSPFQSSEGGRPRLMTIDGLVELAEKSFKRVEVRSVGRYAHNKLNQTQRNARVFYDAEVLLLCSG</sequence>
<organism evidence="4 5">
    <name type="scientific">Archangium gephyra</name>
    <dbReference type="NCBI Taxonomy" id="48"/>
    <lineage>
        <taxon>Bacteria</taxon>
        <taxon>Pseudomonadati</taxon>
        <taxon>Myxococcota</taxon>
        <taxon>Myxococcia</taxon>
        <taxon>Myxococcales</taxon>
        <taxon>Cystobacterineae</taxon>
        <taxon>Archangiaceae</taxon>
        <taxon>Archangium</taxon>
    </lineage>
</organism>
<proteinExistence type="predicted"/>
<dbReference type="AlphaFoldDB" id="A0A2W5SUV7"/>
<gene>
    <name evidence="4" type="ORF">DI536_28960</name>
</gene>
<accession>A0A2W5SUV7</accession>
<dbReference type="SUPFAM" id="SSF53335">
    <property type="entry name" value="S-adenosyl-L-methionine-dependent methyltransferases"/>
    <property type="match status" value="1"/>
</dbReference>
<dbReference type="GO" id="GO:0009307">
    <property type="term" value="P:DNA restriction-modification system"/>
    <property type="evidence" value="ECO:0007669"/>
    <property type="project" value="InterPro"/>
</dbReference>
<reference evidence="4 5" key="1">
    <citation type="submission" date="2017-08" db="EMBL/GenBank/DDBJ databases">
        <title>Infants hospitalized years apart are colonized by the same room-sourced microbial strains.</title>
        <authorList>
            <person name="Brooks B."/>
            <person name="Olm M.R."/>
            <person name="Firek B.A."/>
            <person name="Baker R."/>
            <person name="Thomas B.C."/>
            <person name="Morowitz M.J."/>
            <person name="Banfield J.F."/>
        </authorList>
    </citation>
    <scope>NUCLEOTIDE SEQUENCE [LARGE SCALE GENOMIC DNA]</scope>
    <source>
        <strain evidence="4">S2_003_000_R2_14</strain>
    </source>
</reference>
<dbReference type="EMBL" id="QFQP01000034">
    <property type="protein sequence ID" value="PZR07089.1"/>
    <property type="molecule type" value="Genomic_DNA"/>
</dbReference>
<dbReference type="GO" id="GO:0009007">
    <property type="term" value="F:site-specific DNA-methyltransferase (adenine-specific) activity"/>
    <property type="evidence" value="ECO:0007669"/>
    <property type="project" value="UniProtKB-EC"/>
</dbReference>
<dbReference type="Pfam" id="PF02086">
    <property type="entry name" value="MethyltransfD12"/>
    <property type="match status" value="2"/>
</dbReference>
<evidence type="ECO:0000313" key="4">
    <source>
        <dbReference type="EMBL" id="PZR07089.1"/>
    </source>
</evidence>
<keyword evidence="1 4" id="KW-0489">Methyltransferase</keyword>
<dbReference type="GO" id="GO:0032259">
    <property type="term" value="P:methylation"/>
    <property type="evidence" value="ECO:0007669"/>
    <property type="project" value="UniProtKB-KW"/>
</dbReference>
<keyword evidence="3" id="KW-0949">S-adenosyl-L-methionine</keyword>
<dbReference type="Proteomes" id="UP000249061">
    <property type="component" value="Unassembled WGS sequence"/>
</dbReference>
<protein>
    <submittedName>
        <fullName evidence="4">DNA methyltransferase</fullName>
    </submittedName>
</protein>
<dbReference type="InterPro" id="IPR029063">
    <property type="entry name" value="SAM-dependent_MTases_sf"/>
</dbReference>
<evidence type="ECO:0000256" key="3">
    <source>
        <dbReference type="ARBA" id="ARBA00022691"/>
    </source>
</evidence>
<keyword evidence="2 4" id="KW-0808">Transferase</keyword>